<dbReference type="GO" id="GO:0003677">
    <property type="term" value="F:DNA binding"/>
    <property type="evidence" value="ECO:0007669"/>
    <property type="project" value="UniProtKB-KW"/>
</dbReference>
<sequence length="133" mass="15172">MLISSFAKATEMTTDTVRFYVRLGLLKPETTSKGGRHPYMIFSEKDLDRAMKISILQSLGYALREIAPLLEQDAAGILTPERSKELLAEQLAKLVDKRDHLDRMIAYVESKIESLNDVNLQPPDFRDYVGQRK</sequence>
<dbReference type="AlphaFoldDB" id="A0A2P7ASA1"/>
<dbReference type="PROSITE" id="PS50937">
    <property type="entry name" value="HTH_MERR_2"/>
    <property type="match status" value="1"/>
</dbReference>
<dbReference type="Proteomes" id="UP000241158">
    <property type="component" value="Unassembled WGS sequence"/>
</dbReference>
<evidence type="ECO:0000313" key="7">
    <source>
        <dbReference type="Proteomes" id="UP000241158"/>
    </source>
</evidence>
<keyword evidence="1" id="KW-0678">Repressor</keyword>
<reference evidence="7" key="1">
    <citation type="submission" date="2017-11" db="EMBL/GenBank/DDBJ databases">
        <authorList>
            <person name="Kuznetsova I."/>
            <person name="Sazanova A."/>
            <person name="Chirak E."/>
            <person name="Safronova V."/>
            <person name="Willems A."/>
        </authorList>
    </citation>
    <scope>NUCLEOTIDE SEQUENCE [LARGE SCALE GENOMIC DNA]</scope>
    <source>
        <strain evidence="7">PEPV15</strain>
    </source>
</reference>
<dbReference type="EMBL" id="PGGN01000003">
    <property type="protein sequence ID" value="PSH57102.1"/>
    <property type="molecule type" value="Genomic_DNA"/>
</dbReference>
<feature type="domain" description="HTH merR-type" evidence="5">
    <location>
        <begin position="1"/>
        <end position="72"/>
    </location>
</feature>
<evidence type="ECO:0000259" key="5">
    <source>
        <dbReference type="PROSITE" id="PS50937"/>
    </source>
</evidence>
<organism evidence="6 7">
    <name type="scientific">Phyllobacterium endophyticum</name>
    <dbReference type="NCBI Taxonomy" id="1149773"/>
    <lineage>
        <taxon>Bacteria</taxon>
        <taxon>Pseudomonadati</taxon>
        <taxon>Pseudomonadota</taxon>
        <taxon>Alphaproteobacteria</taxon>
        <taxon>Hyphomicrobiales</taxon>
        <taxon>Phyllobacteriaceae</taxon>
        <taxon>Phyllobacterium</taxon>
    </lineage>
</organism>
<keyword evidence="2" id="KW-0805">Transcription regulation</keyword>
<evidence type="ECO:0000256" key="4">
    <source>
        <dbReference type="ARBA" id="ARBA00023163"/>
    </source>
</evidence>
<accession>A0A2P7ASA1</accession>
<dbReference type="CDD" id="cd00592">
    <property type="entry name" value="HTH_MerR-like"/>
    <property type="match status" value="1"/>
</dbReference>
<evidence type="ECO:0000256" key="3">
    <source>
        <dbReference type="ARBA" id="ARBA00023125"/>
    </source>
</evidence>
<dbReference type="OrthoDB" id="9802944at2"/>
<dbReference type="PANTHER" id="PTHR30204">
    <property type="entry name" value="REDOX-CYCLING DRUG-SENSING TRANSCRIPTIONAL ACTIVATOR SOXR"/>
    <property type="match status" value="1"/>
</dbReference>
<dbReference type="SUPFAM" id="SSF46955">
    <property type="entry name" value="Putative DNA-binding domain"/>
    <property type="match status" value="1"/>
</dbReference>
<name>A0A2P7ASA1_9HYPH</name>
<evidence type="ECO:0000313" key="6">
    <source>
        <dbReference type="EMBL" id="PSH57102.1"/>
    </source>
</evidence>
<dbReference type="Gene3D" id="1.10.1660.10">
    <property type="match status" value="1"/>
</dbReference>
<dbReference type="GO" id="GO:0003700">
    <property type="term" value="F:DNA-binding transcription factor activity"/>
    <property type="evidence" value="ECO:0007669"/>
    <property type="project" value="InterPro"/>
</dbReference>
<dbReference type="InterPro" id="IPR009061">
    <property type="entry name" value="DNA-bd_dom_put_sf"/>
</dbReference>
<keyword evidence="4" id="KW-0804">Transcription</keyword>
<comment type="caution">
    <text evidence="6">The sequence shown here is derived from an EMBL/GenBank/DDBJ whole genome shotgun (WGS) entry which is preliminary data.</text>
</comment>
<dbReference type="SMART" id="SM00422">
    <property type="entry name" value="HTH_MERR"/>
    <property type="match status" value="1"/>
</dbReference>
<protein>
    <submittedName>
        <fullName evidence="6">MerR family transcriptional regulator</fullName>
    </submittedName>
</protein>
<dbReference type="InterPro" id="IPR047057">
    <property type="entry name" value="MerR_fam"/>
</dbReference>
<dbReference type="InterPro" id="IPR000551">
    <property type="entry name" value="MerR-type_HTH_dom"/>
</dbReference>
<keyword evidence="7" id="KW-1185">Reference proteome</keyword>
<dbReference type="RefSeq" id="WP_106717868.1">
    <property type="nucleotide sequence ID" value="NZ_JACHXT010000003.1"/>
</dbReference>
<evidence type="ECO:0000256" key="2">
    <source>
        <dbReference type="ARBA" id="ARBA00023015"/>
    </source>
</evidence>
<dbReference type="PANTHER" id="PTHR30204:SF69">
    <property type="entry name" value="MERR-FAMILY TRANSCRIPTIONAL REGULATOR"/>
    <property type="match status" value="1"/>
</dbReference>
<dbReference type="Pfam" id="PF13411">
    <property type="entry name" value="MerR_1"/>
    <property type="match status" value="1"/>
</dbReference>
<gene>
    <name evidence="6" type="ORF">CU100_17710</name>
</gene>
<evidence type="ECO:0000256" key="1">
    <source>
        <dbReference type="ARBA" id="ARBA00022491"/>
    </source>
</evidence>
<proteinExistence type="predicted"/>
<keyword evidence="3" id="KW-0238">DNA-binding</keyword>